<evidence type="ECO:0000313" key="6">
    <source>
        <dbReference type="EMBL" id="CEL03444.1"/>
    </source>
</evidence>
<sequence length="280" mass="31579">MTDGFEDWQPYYYEPSMAAAVIFIILFGILTALHTYHLYQTRTWFFVPLTLGGYFEVVGYIGRAISSSESPHWALSPYIMQSVLLPVAPALYAASIYMYLGRVIVLVRGEKFSLLHVSWMTKIFVAGDVLSFIMQSSGAGIIAKGELRTGEDIIVGGLFVQVIFFGFFVLCAVVFQRRLDDNLARLGVTSSMPWKKHLWALYASSALILVRSVFRIVEYLQGYYGSLLQTEVYIYMFDAVLMWLVLVIFMIVHPSEVHCLLGRGRVMTTKGGLSITEVLL</sequence>
<protein>
    <recommendedName>
        <fullName evidence="8">RTA1 domain protein</fullName>
    </recommendedName>
</protein>
<dbReference type="GO" id="GO:0016020">
    <property type="term" value="C:membrane"/>
    <property type="evidence" value="ECO:0007669"/>
    <property type="project" value="UniProtKB-SubCell"/>
</dbReference>
<organism evidence="6 7">
    <name type="scientific">Aspergillus calidoustus</name>
    <dbReference type="NCBI Taxonomy" id="454130"/>
    <lineage>
        <taxon>Eukaryota</taxon>
        <taxon>Fungi</taxon>
        <taxon>Dikarya</taxon>
        <taxon>Ascomycota</taxon>
        <taxon>Pezizomycotina</taxon>
        <taxon>Eurotiomycetes</taxon>
        <taxon>Eurotiomycetidae</taxon>
        <taxon>Eurotiales</taxon>
        <taxon>Aspergillaceae</taxon>
        <taxon>Aspergillus</taxon>
        <taxon>Aspergillus subgen. Nidulantes</taxon>
    </lineage>
</organism>
<evidence type="ECO:0008006" key="8">
    <source>
        <dbReference type="Google" id="ProtNLM"/>
    </source>
</evidence>
<dbReference type="Proteomes" id="UP000054771">
    <property type="component" value="Unassembled WGS sequence"/>
</dbReference>
<feature type="transmembrane region" description="Helical" evidence="5">
    <location>
        <begin position="232"/>
        <end position="252"/>
    </location>
</feature>
<proteinExistence type="predicted"/>
<dbReference type="EMBL" id="CDMC01000003">
    <property type="protein sequence ID" value="CEL03444.1"/>
    <property type="molecule type" value="Genomic_DNA"/>
</dbReference>
<evidence type="ECO:0000256" key="5">
    <source>
        <dbReference type="SAM" id="Phobius"/>
    </source>
</evidence>
<dbReference type="Pfam" id="PF04479">
    <property type="entry name" value="RTA1"/>
    <property type="match status" value="1"/>
</dbReference>
<feature type="transmembrane region" description="Helical" evidence="5">
    <location>
        <begin position="12"/>
        <end position="33"/>
    </location>
</feature>
<reference evidence="7" key="1">
    <citation type="journal article" date="2016" name="Genome Announc.">
        <title>Draft genome sequences of fungus Aspergillus calidoustus.</title>
        <authorList>
            <person name="Horn F."/>
            <person name="Linde J."/>
            <person name="Mattern D.J."/>
            <person name="Walther G."/>
            <person name="Guthke R."/>
            <person name="Scherlach K."/>
            <person name="Martin K."/>
            <person name="Brakhage A.A."/>
            <person name="Petzke L."/>
            <person name="Valiante V."/>
        </authorList>
    </citation>
    <scope>NUCLEOTIDE SEQUENCE [LARGE SCALE GENOMIC DNA]</scope>
    <source>
        <strain evidence="7">SF006504</strain>
    </source>
</reference>
<dbReference type="OrthoDB" id="3358017at2759"/>
<keyword evidence="2 5" id="KW-0812">Transmembrane</keyword>
<dbReference type="AlphaFoldDB" id="A0A0U5GRK2"/>
<feature type="transmembrane region" description="Helical" evidence="5">
    <location>
        <begin position="153"/>
        <end position="176"/>
    </location>
</feature>
<dbReference type="STRING" id="454130.A0A0U5GRK2"/>
<name>A0A0U5GRK2_ASPCI</name>
<evidence type="ECO:0000256" key="1">
    <source>
        <dbReference type="ARBA" id="ARBA00004141"/>
    </source>
</evidence>
<comment type="subcellular location">
    <subcellularLocation>
        <location evidence="1">Membrane</location>
        <topology evidence="1">Multi-pass membrane protein</topology>
    </subcellularLocation>
</comment>
<gene>
    <name evidence="6" type="ORF">ASPCAL04598</name>
</gene>
<feature type="transmembrane region" description="Helical" evidence="5">
    <location>
        <begin position="45"/>
        <end position="66"/>
    </location>
</feature>
<keyword evidence="4 5" id="KW-0472">Membrane</keyword>
<evidence type="ECO:0000256" key="2">
    <source>
        <dbReference type="ARBA" id="ARBA00022692"/>
    </source>
</evidence>
<feature type="transmembrane region" description="Helical" evidence="5">
    <location>
        <begin position="78"/>
        <end position="100"/>
    </location>
</feature>
<feature type="transmembrane region" description="Helical" evidence="5">
    <location>
        <begin position="112"/>
        <end position="133"/>
    </location>
</feature>
<feature type="transmembrane region" description="Helical" evidence="5">
    <location>
        <begin position="197"/>
        <end position="217"/>
    </location>
</feature>
<keyword evidence="3 5" id="KW-1133">Transmembrane helix</keyword>
<dbReference type="PANTHER" id="PTHR31465:SF35">
    <property type="entry name" value="RTA1 DOMAIN PROTEIN-RELATED"/>
    <property type="match status" value="1"/>
</dbReference>
<evidence type="ECO:0000256" key="3">
    <source>
        <dbReference type="ARBA" id="ARBA00022989"/>
    </source>
</evidence>
<keyword evidence="7" id="KW-1185">Reference proteome</keyword>
<evidence type="ECO:0000313" key="7">
    <source>
        <dbReference type="Proteomes" id="UP000054771"/>
    </source>
</evidence>
<accession>A0A0U5GRK2</accession>
<evidence type="ECO:0000256" key="4">
    <source>
        <dbReference type="ARBA" id="ARBA00023136"/>
    </source>
</evidence>
<dbReference type="InterPro" id="IPR007568">
    <property type="entry name" value="RTA1"/>
</dbReference>
<dbReference type="OMA" id="MISKKWM"/>
<dbReference type="PANTHER" id="PTHR31465">
    <property type="entry name" value="PROTEIN RTA1-RELATED"/>
    <property type="match status" value="1"/>
</dbReference>